<gene>
    <name evidence="3" type="ORF">GCM10023116_49860</name>
</gene>
<proteinExistence type="predicted"/>
<feature type="domain" description="AB hydrolase-1" evidence="2">
    <location>
        <begin position="14"/>
        <end position="243"/>
    </location>
</feature>
<keyword evidence="4" id="KW-1185">Reference proteome</keyword>
<keyword evidence="1 3" id="KW-0378">Hydrolase</keyword>
<dbReference type="InterPro" id="IPR000073">
    <property type="entry name" value="AB_hydrolase_1"/>
</dbReference>
<dbReference type="PRINTS" id="PR00412">
    <property type="entry name" value="EPOXHYDRLASE"/>
</dbReference>
<evidence type="ECO:0000259" key="2">
    <source>
        <dbReference type="Pfam" id="PF00561"/>
    </source>
</evidence>
<dbReference type="EMBL" id="BAABFL010000480">
    <property type="protein sequence ID" value="GAA4652702.1"/>
    <property type="molecule type" value="Genomic_DNA"/>
</dbReference>
<reference evidence="4" key="1">
    <citation type="journal article" date="2019" name="Int. J. Syst. Evol. Microbiol.">
        <title>The Global Catalogue of Microorganisms (GCM) 10K type strain sequencing project: providing services to taxonomists for standard genome sequencing and annotation.</title>
        <authorList>
            <consortium name="The Broad Institute Genomics Platform"/>
            <consortium name="The Broad Institute Genome Sequencing Center for Infectious Disease"/>
            <person name="Wu L."/>
            <person name="Ma J."/>
        </authorList>
    </citation>
    <scope>NUCLEOTIDE SEQUENCE [LARGE SCALE GENOMIC DNA]</scope>
    <source>
        <strain evidence="4">JCM 17805</strain>
    </source>
</reference>
<organism evidence="3 4">
    <name type="scientific">Kistimonas scapharcae</name>
    <dbReference type="NCBI Taxonomy" id="1036133"/>
    <lineage>
        <taxon>Bacteria</taxon>
        <taxon>Pseudomonadati</taxon>
        <taxon>Pseudomonadota</taxon>
        <taxon>Gammaproteobacteria</taxon>
        <taxon>Oceanospirillales</taxon>
        <taxon>Endozoicomonadaceae</taxon>
        <taxon>Kistimonas</taxon>
    </lineage>
</organism>
<protein>
    <submittedName>
        <fullName evidence="3">Alpha/beta fold hydrolase</fullName>
    </submittedName>
</protein>
<dbReference type="Gene3D" id="3.40.50.1820">
    <property type="entry name" value="alpha/beta hydrolase"/>
    <property type="match status" value="1"/>
</dbReference>
<dbReference type="PANTHER" id="PTHR46118">
    <property type="entry name" value="PROTEIN ABHD11"/>
    <property type="match status" value="1"/>
</dbReference>
<dbReference type="InterPro" id="IPR029058">
    <property type="entry name" value="AB_hydrolase_fold"/>
</dbReference>
<dbReference type="RefSeq" id="WP_345199320.1">
    <property type="nucleotide sequence ID" value="NZ_BAABFL010000480.1"/>
</dbReference>
<name>A0ABP8VAA5_9GAMM</name>
<accession>A0ABP8VAA5</accession>
<evidence type="ECO:0000313" key="3">
    <source>
        <dbReference type="EMBL" id="GAA4652702.1"/>
    </source>
</evidence>
<dbReference type="PANTHER" id="PTHR46118:SF4">
    <property type="entry name" value="PROTEIN ABHD11"/>
    <property type="match status" value="1"/>
</dbReference>
<evidence type="ECO:0000313" key="4">
    <source>
        <dbReference type="Proteomes" id="UP001500604"/>
    </source>
</evidence>
<dbReference type="GO" id="GO:0016787">
    <property type="term" value="F:hydrolase activity"/>
    <property type="evidence" value="ECO:0007669"/>
    <property type="project" value="UniProtKB-KW"/>
</dbReference>
<sequence length="259" mass="28284">MPVKLFAKTSGAGKPVILIHGLFGAGDNLGVVARALASDYCVHLLDLRNHGASPHTDVMDYPSMAADVLAYMDDNGLDKSVLLGHSMGGKVAMQLALDAPERVTGLIVADIAPVEYPAWHTDVFKGMFAVAEHEIHQRKEADQILAGHVAESGVRQFLLRNLVRTPEERYVWRVNLTGIHGSYQNIRLAPTGDMPYEGPVLFVKGECSDYIDSAHQKQVLLLFPASQLKVIGGAGHWLHAEKPELFNRIVSRFLSGLNS</sequence>
<dbReference type="SUPFAM" id="SSF53474">
    <property type="entry name" value="alpha/beta-Hydrolases"/>
    <property type="match status" value="1"/>
</dbReference>
<dbReference type="InterPro" id="IPR000639">
    <property type="entry name" value="Epox_hydrolase-like"/>
</dbReference>
<comment type="caution">
    <text evidence="3">The sequence shown here is derived from an EMBL/GenBank/DDBJ whole genome shotgun (WGS) entry which is preliminary data.</text>
</comment>
<dbReference type="Pfam" id="PF00561">
    <property type="entry name" value="Abhydrolase_1"/>
    <property type="match status" value="1"/>
</dbReference>
<evidence type="ECO:0000256" key="1">
    <source>
        <dbReference type="ARBA" id="ARBA00022801"/>
    </source>
</evidence>
<dbReference type="Proteomes" id="UP001500604">
    <property type="component" value="Unassembled WGS sequence"/>
</dbReference>